<dbReference type="RefSeq" id="WP_068549643.1">
    <property type="nucleotide sequence ID" value="NZ_AP013035.1"/>
</dbReference>
<keyword evidence="1" id="KW-0732">Signal</keyword>
<evidence type="ECO:0000313" key="3">
    <source>
        <dbReference type="Proteomes" id="UP000063234"/>
    </source>
</evidence>
<feature type="chain" id="PRO_5006616399" description="DUF1795 domain-containing protein" evidence="1">
    <location>
        <begin position="21"/>
        <end position="166"/>
    </location>
</feature>
<name>A0A0S3QTJ6_THET7</name>
<dbReference type="OrthoDB" id="5517017at2"/>
<dbReference type="KEGG" id="ttk:TST_0846"/>
<gene>
    <name evidence="2" type="ORF">TST_0846</name>
</gene>
<dbReference type="STRING" id="1298851.TST_0846"/>
<sequence>MKKYVLMGILALLVLTSAWAVSYQDFYSVFVDLPGWQASEPTGSKLTIPMGTFVQAERSYTQQDKSLTVRIVSGPPAMGFMQLSTQQFEYESPEEFLKNTSVKGIPGKIIYRIKERSGQITLFLIRFNQAKPIVMLFEFENMDYREALNIANKFPIERAVRLAKQL</sequence>
<accession>A0A0S3QTJ6</accession>
<proteinExistence type="predicted"/>
<dbReference type="AlphaFoldDB" id="A0A0S3QTJ6"/>
<dbReference type="Proteomes" id="UP000063234">
    <property type="component" value="Chromosome"/>
</dbReference>
<feature type="signal peptide" evidence="1">
    <location>
        <begin position="1"/>
        <end position="20"/>
    </location>
</feature>
<evidence type="ECO:0000256" key="1">
    <source>
        <dbReference type="SAM" id="SignalP"/>
    </source>
</evidence>
<keyword evidence="3" id="KW-1185">Reference proteome</keyword>
<protein>
    <recommendedName>
        <fullName evidence="4">DUF1795 domain-containing protein</fullName>
    </recommendedName>
</protein>
<dbReference type="EMBL" id="AP013035">
    <property type="protein sequence ID" value="BAT71646.1"/>
    <property type="molecule type" value="Genomic_DNA"/>
</dbReference>
<organism evidence="2 3">
    <name type="scientific">Thermosulfidibacter takaii (strain DSM 17441 / JCM 13301 / NBRC 103674 / ABI70S6)</name>
    <dbReference type="NCBI Taxonomy" id="1298851"/>
    <lineage>
        <taxon>Bacteria</taxon>
        <taxon>Pseudomonadati</taxon>
        <taxon>Thermosulfidibacterota</taxon>
        <taxon>Thermosulfidibacteria</taxon>
        <taxon>Thermosulfidibacterales</taxon>
        <taxon>Thermosulfidibacteraceae</taxon>
    </lineage>
</organism>
<evidence type="ECO:0000313" key="2">
    <source>
        <dbReference type="EMBL" id="BAT71646.1"/>
    </source>
</evidence>
<evidence type="ECO:0008006" key="4">
    <source>
        <dbReference type="Google" id="ProtNLM"/>
    </source>
</evidence>
<reference evidence="3" key="1">
    <citation type="journal article" date="2018" name="Science">
        <title>A primordial and reversible TCA cycle in a facultatively chemolithoautotrophic thermophile.</title>
        <authorList>
            <person name="Nunoura T."/>
            <person name="Chikaraishi Y."/>
            <person name="Izaki R."/>
            <person name="Suwa T."/>
            <person name="Sato T."/>
            <person name="Harada T."/>
            <person name="Mori K."/>
            <person name="Kato Y."/>
            <person name="Miyazaki M."/>
            <person name="Shimamura S."/>
            <person name="Yanagawa K."/>
            <person name="Shuto A."/>
            <person name="Ohkouchi N."/>
            <person name="Fujita N."/>
            <person name="Takaki Y."/>
            <person name="Atomi H."/>
            <person name="Takai K."/>
        </authorList>
    </citation>
    <scope>NUCLEOTIDE SEQUENCE [LARGE SCALE GENOMIC DNA]</scope>
    <source>
        <strain evidence="3">DSM 17441 / JCM 13301 / NBRC 103674 / ABI70S6</strain>
    </source>
</reference>